<dbReference type="InterPro" id="IPR001226">
    <property type="entry name" value="Flavodoxin_CS"/>
</dbReference>
<sequence>MVAMGALVVYESMYGNTRAVAEAVAEGLRTVMPTEVVEVGQAPELESLETDLLVVGAPTHAFGLSRPETRRDAYERAGHPVISEATGVREWLGAAYSVREHLPVASFDTHVKAPFPGSAHASVAKRIARLGGEPVGRGQSFRVHGYEGPLLDGEIERARTWGAELGRLVAGDRVA</sequence>
<organism evidence="2 3">
    <name type="scientific">Georgenia daeguensis</name>
    <dbReference type="NCBI Taxonomy" id="908355"/>
    <lineage>
        <taxon>Bacteria</taxon>
        <taxon>Bacillati</taxon>
        <taxon>Actinomycetota</taxon>
        <taxon>Actinomycetes</taxon>
        <taxon>Micrococcales</taxon>
        <taxon>Bogoriellaceae</taxon>
        <taxon>Georgenia</taxon>
    </lineage>
</organism>
<feature type="domain" description="Flavodoxin-like" evidence="1">
    <location>
        <begin position="6"/>
        <end position="166"/>
    </location>
</feature>
<comment type="caution">
    <text evidence="2">The sequence shown here is derived from an EMBL/GenBank/DDBJ whole genome shotgun (WGS) entry which is preliminary data.</text>
</comment>
<proteinExistence type="predicted"/>
<evidence type="ECO:0000259" key="1">
    <source>
        <dbReference type="PROSITE" id="PS50902"/>
    </source>
</evidence>
<dbReference type="Proteomes" id="UP001499841">
    <property type="component" value="Unassembled WGS sequence"/>
</dbReference>
<evidence type="ECO:0000313" key="2">
    <source>
        <dbReference type="EMBL" id="GAA3509241.1"/>
    </source>
</evidence>
<keyword evidence="3" id="KW-1185">Reference proteome</keyword>
<dbReference type="PROSITE" id="PS00201">
    <property type="entry name" value="FLAVODOXIN"/>
    <property type="match status" value="1"/>
</dbReference>
<accession>A0ABP6UK64</accession>
<name>A0ABP6UK64_9MICO</name>
<dbReference type="SUPFAM" id="SSF52218">
    <property type="entry name" value="Flavoproteins"/>
    <property type="match status" value="1"/>
</dbReference>
<dbReference type="Pfam" id="PF00258">
    <property type="entry name" value="Flavodoxin_1"/>
    <property type="match status" value="1"/>
</dbReference>
<evidence type="ECO:0000313" key="3">
    <source>
        <dbReference type="Proteomes" id="UP001499841"/>
    </source>
</evidence>
<dbReference type="EMBL" id="BAABBA010000023">
    <property type="protein sequence ID" value="GAA3509241.1"/>
    <property type="molecule type" value="Genomic_DNA"/>
</dbReference>
<dbReference type="PROSITE" id="PS50902">
    <property type="entry name" value="FLAVODOXIN_LIKE"/>
    <property type="match status" value="1"/>
</dbReference>
<gene>
    <name evidence="2" type="ORF">GCM10022262_35560</name>
</gene>
<dbReference type="InterPro" id="IPR008254">
    <property type="entry name" value="Flavodoxin/NO_synth"/>
</dbReference>
<dbReference type="InterPro" id="IPR029039">
    <property type="entry name" value="Flavoprotein-like_sf"/>
</dbReference>
<dbReference type="Gene3D" id="3.40.50.360">
    <property type="match status" value="1"/>
</dbReference>
<reference evidence="3" key="1">
    <citation type="journal article" date="2019" name="Int. J. Syst. Evol. Microbiol.">
        <title>The Global Catalogue of Microorganisms (GCM) 10K type strain sequencing project: providing services to taxonomists for standard genome sequencing and annotation.</title>
        <authorList>
            <consortium name="The Broad Institute Genomics Platform"/>
            <consortium name="The Broad Institute Genome Sequencing Center for Infectious Disease"/>
            <person name="Wu L."/>
            <person name="Ma J."/>
        </authorList>
    </citation>
    <scope>NUCLEOTIDE SEQUENCE [LARGE SCALE GENOMIC DNA]</scope>
    <source>
        <strain evidence="3">JCM 17459</strain>
    </source>
</reference>
<protein>
    <submittedName>
        <fullName evidence="2">Flavodoxin family protein</fullName>
    </submittedName>
</protein>